<evidence type="ECO:0000313" key="2">
    <source>
        <dbReference type="EMBL" id="CAA9306750.1"/>
    </source>
</evidence>
<evidence type="ECO:0008006" key="3">
    <source>
        <dbReference type="Google" id="ProtNLM"/>
    </source>
</evidence>
<name>A0A6J4KJC9_9BACT</name>
<sequence>MRGNTGLLDLPYNTGGNFTVANIGEFRGICPKTAPVRNFDITALAAGALPGGKLIYNSRTGVGGHGAIHDPNAIFYAHTSLVDANGMFDPNAPVEPLVMRAAAGECIEVTLRNRLPAPPPDQDGYNTLPMIIDRFNANQVKPSGHVGLHAQLVSFDVTRSDGTNVGFNPVQTAAPGDSVTYQWYAGDLILQPDNRIQATPREFGAVNLISSDPIEHASKGAIGALVIEPQGAVWEEGLTQSQNLSQAYPSHMQATVWLPSGFRFREFVVLVQDDLNLRYGSGAPIENLAEAEDAEDSGQKAFNYRTEPLWFRKGYAPDTPLTTTRTFDFRNVLSNSQVGGDPKTPVFQVEVGTPVRMRVLQPGGHARNHVFQMHGHIWQELPYVNASSALGDNPLSEWKGAQGMHGPTNHFDVLFRKAGGGYGILGDYLFRDQSSFLFDGGLWGIMRVLPVGALGGEFNPIQPCTTCPNEPCPYPAKSTGETIQCTPLEPTPPEIPTEPYPATTPRD</sequence>
<feature type="compositionally biased region" description="Pro residues" evidence="1">
    <location>
        <begin position="489"/>
        <end position="499"/>
    </location>
</feature>
<feature type="region of interest" description="Disordered" evidence="1">
    <location>
        <begin position="478"/>
        <end position="507"/>
    </location>
</feature>
<dbReference type="Gene3D" id="2.60.40.420">
    <property type="entry name" value="Cupredoxins - blue copper proteins"/>
    <property type="match status" value="2"/>
</dbReference>
<dbReference type="SUPFAM" id="SSF49503">
    <property type="entry name" value="Cupredoxins"/>
    <property type="match status" value="1"/>
</dbReference>
<protein>
    <recommendedName>
        <fullName evidence="3">Plastocyanin-like domain-containing protein</fullName>
    </recommendedName>
</protein>
<dbReference type="AlphaFoldDB" id="A0A6J4KJC9"/>
<evidence type="ECO:0000256" key="1">
    <source>
        <dbReference type="SAM" id="MobiDB-lite"/>
    </source>
</evidence>
<accession>A0A6J4KJC9</accession>
<dbReference type="EMBL" id="CADCTV010000185">
    <property type="protein sequence ID" value="CAA9306750.1"/>
    <property type="molecule type" value="Genomic_DNA"/>
</dbReference>
<proteinExistence type="predicted"/>
<organism evidence="2">
    <name type="scientific">uncultured Gemmatimonadota bacterium</name>
    <dbReference type="NCBI Taxonomy" id="203437"/>
    <lineage>
        <taxon>Bacteria</taxon>
        <taxon>Pseudomonadati</taxon>
        <taxon>Gemmatimonadota</taxon>
        <taxon>environmental samples</taxon>
    </lineage>
</organism>
<reference evidence="2" key="1">
    <citation type="submission" date="2020-02" db="EMBL/GenBank/DDBJ databases">
        <authorList>
            <person name="Meier V. D."/>
        </authorList>
    </citation>
    <scope>NUCLEOTIDE SEQUENCE</scope>
    <source>
        <strain evidence="2">AVDCRST_MAG89</strain>
    </source>
</reference>
<dbReference type="InterPro" id="IPR008972">
    <property type="entry name" value="Cupredoxin"/>
</dbReference>
<gene>
    <name evidence="2" type="ORF">AVDCRST_MAG89-849</name>
</gene>